<proteinExistence type="predicted"/>
<dbReference type="AlphaFoldDB" id="A0A858MCB0"/>
<reference evidence="2" key="1">
    <citation type="submission" date="2019-02" db="EMBL/GenBank/DDBJ databases">
        <title>Structural and Functional analysis of Lanthipeptide from Bacillus thuringiensis serovar andalousiensis B23193.</title>
        <authorList>
            <person name="Andreeva J.V."/>
            <person name="Grigoreva A."/>
        </authorList>
    </citation>
    <scope>NUCLEOTIDE SEQUENCE [LARGE SCALE GENOMIC DNA]</scope>
    <source>
        <strain evidence="2">B23193</strain>
    </source>
</reference>
<dbReference type="EMBL" id="CP035727">
    <property type="protein sequence ID" value="QIW17153.2"/>
    <property type="molecule type" value="Genomic_DNA"/>
</dbReference>
<name>A0A858MCB0_BACTU</name>
<protein>
    <submittedName>
        <fullName evidence="1">DUF3983 domain-containing protein</fullName>
    </submittedName>
</protein>
<organism evidence="1 2">
    <name type="scientific">Bacillus thuringiensis serovar andalousiensis</name>
    <dbReference type="NCBI Taxonomy" id="257985"/>
    <lineage>
        <taxon>Bacteria</taxon>
        <taxon>Bacillati</taxon>
        <taxon>Bacillota</taxon>
        <taxon>Bacilli</taxon>
        <taxon>Bacillales</taxon>
        <taxon>Bacillaceae</taxon>
        <taxon>Bacillus</taxon>
        <taxon>Bacillus cereus group</taxon>
    </lineage>
</organism>
<dbReference type="Pfam" id="PF13137">
    <property type="entry name" value="DUF3983"/>
    <property type="match status" value="1"/>
</dbReference>
<dbReference type="InterPro" id="IPR025041">
    <property type="entry name" value="DUF3983"/>
</dbReference>
<gene>
    <name evidence="1" type="ORF">EVG22_01245</name>
</gene>
<accession>A0A858MCB0</accession>
<dbReference type="Proteomes" id="UP000501374">
    <property type="component" value="Chromosome"/>
</dbReference>
<sequence length="50" mass="5966">MDSKTVSYEGVRGLNNLKKKKLRKAISRRTKAIQKYEKERLAKAWRNLFI</sequence>
<evidence type="ECO:0000313" key="1">
    <source>
        <dbReference type="EMBL" id="QIW17153.2"/>
    </source>
</evidence>
<evidence type="ECO:0000313" key="2">
    <source>
        <dbReference type="Proteomes" id="UP000501374"/>
    </source>
</evidence>